<keyword evidence="2" id="KW-1185">Reference proteome</keyword>
<name>A0A6G0WTI1_9STRA</name>
<evidence type="ECO:0000313" key="1">
    <source>
        <dbReference type="EMBL" id="KAF0730741.1"/>
    </source>
</evidence>
<proteinExistence type="predicted"/>
<accession>A0A6G0WTI1</accession>
<dbReference type="EMBL" id="VJMJ01000151">
    <property type="protein sequence ID" value="KAF0730741.1"/>
    <property type="molecule type" value="Genomic_DNA"/>
</dbReference>
<gene>
    <name evidence="1" type="ORF">Ae201684_011852</name>
</gene>
<protein>
    <submittedName>
        <fullName evidence="1">Uncharacterized protein</fullName>
    </submittedName>
</protein>
<reference evidence="1 2" key="1">
    <citation type="submission" date="2019-07" db="EMBL/GenBank/DDBJ databases">
        <title>Genomics analysis of Aphanomyces spp. identifies a new class of oomycete effector associated with host adaptation.</title>
        <authorList>
            <person name="Gaulin E."/>
        </authorList>
    </citation>
    <scope>NUCLEOTIDE SEQUENCE [LARGE SCALE GENOMIC DNA]</scope>
    <source>
        <strain evidence="1 2">ATCC 201684</strain>
    </source>
</reference>
<dbReference type="AlphaFoldDB" id="A0A6G0WTI1"/>
<comment type="caution">
    <text evidence="1">The sequence shown here is derived from an EMBL/GenBank/DDBJ whole genome shotgun (WGS) entry which is preliminary data.</text>
</comment>
<evidence type="ECO:0000313" key="2">
    <source>
        <dbReference type="Proteomes" id="UP000481153"/>
    </source>
</evidence>
<organism evidence="1 2">
    <name type="scientific">Aphanomyces euteiches</name>
    <dbReference type="NCBI Taxonomy" id="100861"/>
    <lineage>
        <taxon>Eukaryota</taxon>
        <taxon>Sar</taxon>
        <taxon>Stramenopiles</taxon>
        <taxon>Oomycota</taxon>
        <taxon>Saprolegniomycetes</taxon>
        <taxon>Saprolegniales</taxon>
        <taxon>Verrucalvaceae</taxon>
        <taxon>Aphanomyces</taxon>
    </lineage>
</organism>
<sequence>MSEDRFSLPCSIPLLKIVGIAAHGSNASYPRLWHKIYREKDGRPRSTRQESLASVVDCTCVVVPMAIRIENLNLHKFLSLRASALLAEHGPIMPNSKRRIMLWCMLYGCQPTSVNEQLVMGLLRS</sequence>
<dbReference type="Proteomes" id="UP000481153">
    <property type="component" value="Unassembled WGS sequence"/>
</dbReference>